<dbReference type="PROSITE" id="PS00031">
    <property type="entry name" value="NUCLEAR_REC_DBD_1"/>
    <property type="match status" value="1"/>
</dbReference>
<evidence type="ECO:0000259" key="10">
    <source>
        <dbReference type="PROSITE" id="PS51030"/>
    </source>
</evidence>
<reference evidence="12" key="1">
    <citation type="submission" date="2016-11" db="UniProtKB">
        <authorList>
            <consortium name="WormBaseParasite"/>
        </authorList>
    </citation>
    <scope>IDENTIFICATION</scope>
</reference>
<dbReference type="Gene3D" id="3.30.50.10">
    <property type="entry name" value="Erythroid Transcription Factor GATA-1, subunit A"/>
    <property type="match status" value="1"/>
</dbReference>
<dbReference type="GO" id="GO:0090575">
    <property type="term" value="C:RNA polymerase II transcription regulator complex"/>
    <property type="evidence" value="ECO:0007669"/>
    <property type="project" value="TreeGrafter"/>
</dbReference>
<dbReference type="GO" id="GO:0008270">
    <property type="term" value="F:zinc ion binding"/>
    <property type="evidence" value="ECO:0007669"/>
    <property type="project" value="UniProtKB-KW"/>
</dbReference>
<sequence length="301" mass="34199">MFSSRNPSTSDDQFCSVCMDKAEGYHFGAVSCAACGAFFRRSVSDQKVYSCSTRQCHVRYEHHRRGGACRFCRFAKCIAAGMMPQEVRAKRSTQFSKCSIRVLPPSFGRKAVGNSVVETMIGLRREISIRRMNTQERRGKASFNTWKQSLEEEFIVFRQLVATCPLVSTLISDDIEVAMRMSQEMTHWDQLDGNSPIRDLFLTFYLMEMVWATLAGGGVQLDRLYLPDGTHTDFSEIALMAFFRDNDSIRHPQLSAVLNTSKFFARVVQSLTRTLQAAHIDETEGALVFYLTLHQIGLKKH</sequence>
<comment type="subcellular location">
    <subcellularLocation>
        <location evidence="1">Nucleus</location>
    </subcellularLocation>
</comment>
<dbReference type="GO" id="GO:0009888">
    <property type="term" value="P:tissue development"/>
    <property type="evidence" value="ECO:0007669"/>
    <property type="project" value="TreeGrafter"/>
</dbReference>
<dbReference type="InterPro" id="IPR001628">
    <property type="entry name" value="Znf_hrmn_rcpt"/>
</dbReference>
<dbReference type="Proteomes" id="UP000095283">
    <property type="component" value="Unplaced"/>
</dbReference>
<evidence type="ECO:0000256" key="3">
    <source>
        <dbReference type="ARBA" id="ARBA00022771"/>
    </source>
</evidence>
<keyword evidence="11" id="KW-1185">Reference proteome</keyword>
<evidence type="ECO:0000256" key="6">
    <source>
        <dbReference type="ARBA" id="ARBA00023125"/>
    </source>
</evidence>
<keyword evidence="4" id="KW-0862">Zinc</keyword>
<dbReference type="WBParaSite" id="Hba_14902">
    <property type="protein sequence ID" value="Hba_14902"/>
    <property type="gene ID" value="Hba_14902"/>
</dbReference>
<proteinExistence type="predicted"/>
<keyword evidence="2" id="KW-0479">Metal-binding</keyword>
<evidence type="ECO:0000256" key="8">
    <source>
        <dbReference type="ARBA" id="ARBA00023170"/>
    </source>
</evidence>
<feature type="domain" description="Nuclear receptor" evidence="10">
    <location>
        <begin position="12"/>
        <end position="89"/>
    </location>
</feature>
<evidence type="ECO:0000256" key="4">
    <source>
        <dbReference type="ARBA" id="ARBA00022833"/>
    </source>
</evidence>
<dbReference type="Pfam" id="PF00105">
    <property type="entry name" value="zf-C4"/>
    <property type="match status" value="1"/>
</dbReference>
<dbReference type="GO" id="GO:0000978">
    <property type="term" value="F:RNA polymerase II cis-regulatory region sequence-specific DNA binding"/>
    <property type="evidence" value="ECO:0007669"/>
    <property type="project" value="TreeGrafter"/>
</dbReference>
<organism evidence="11 12">
    <name type="scientific">Heterorhabditis bacteriophora</name>
    <name type="common">Entomopathogenic nematode worm</name>
    <dbReference type="NCBI Taxonomy" id="37862"/>
    <lineage>
        <taxon>Eukaryota</taxon>
        <taxon>Metazoa</taxon>
        <taxon>Ecdysozoa</taxon>
        <taxon>Nematoda</taxon>
        <taxon>Chromadorea</taxon>
        <taxon>Rhabditida</taxon>
        <taxon>Rhabditina</taxon>
        <taxon>Rhabditomorpha</taxon>
        <taxon>Strongyloidea</taxon>
        <taxon>Heterorhabditidae</taxon>
        <taxon>Heterorhabditis</taxon>
    </lineage>
</organism>
<keyword evidence="3" id="KW-0863">Zinc-finger</keyword>
<keyword evidence="9" id="KW-0539">Nucleus</keyword>
<dbReference type="PANTHER" id="PTHR24086">
    <property type="entry name" value="NUCLEAR RECEPTOR SUBFAMILY 5 GROUP A"/>
    <property type="match status" value="1"/>
</dbReference>
<dbReference type="GO" id="GO:0009755">
    <property type="term" value="P:hormone-mediated signaling pathway"/>
    <property type="evidence" value="ECO:0007669"/>
    <property type="project" value="TreeGrafter"/>
</dbReference>
<keyword evidence="8" id="KW-0675">Receptor</keyword>
<dbReference type="InterPro" id="IPR013088">
    <property type="entry name" value="Znf_NHR/GATA"/>
</dbReference>
<dbReference type="GO" id="GO:0004879">
    <property type="term" value="F:nuclear receptor activity"/>
    <property type="evidence" value="ECO:0007669"/>
    <property type="project" value="InterPro"/>
</dbReference>
<keyword evidence="6" id="KW-0238">DNA-binding</keyword>
<evidence type="ECO:0000256" key="9">
    <source>
        <dbReference type="ARBA" id="ARBA00023242"/>
    </source>
</evidence>
<dbReference type="PANTHER" id="PTHR24086:SF43">
    <property type="entry name" value="NUCLEAR RECEPTOR DOMAIN-CONTAINING PROTEIN"/>
    <property type="match status" value="1"/>
</dbReference>
<dbReference type="InterPro" id="IPR016355">
    <property type="entry name" value="NR5-like"/>
</dbReference>
<keyword evidence="7" id="KW-0804">Transcription</keyword>
<evidence type="ECO:0000313" key="11">
    <source>
        <dbReference type="Proteomes" id="UP000095283"/>
    </source>
</evidence>
<evidence type="ECO:0000256" key="5">
    <source>
        <dbReference type="ARBA" id="ARBA00023015"/>
    </source>
</evidence>
<evidence type="ECO:0000256" key="2">
    <source>
        <dbReference type="ARBA" id="ARBA00022723"/>
    </source>
</evidence>
<evidence type="ECO:0000256" key="7">
    <source>
        <dbReference type="ARBA" id="ARBA00023163"/>
    </source>
</evidence>
<evidence type="ECO:0000256" key="1">
    <source>
        <dbReference type="ARBA" id="ARBA00004123"/>
    </source>
</evidence>
<protein>
    <submittedName>
        <fullName evidence="12">Nuclear receptor domain-containing protein</fullName>
    </submittedName>
</protein>
<dbReference type="SMART" id="SM00399">
    <property type="entry name" value="ZnF_C4"/>
    <property type="match status" value="1"/>
</dbReference>
<dbReference type="SUPFAM" id="SSF57716">
    <property type="entry name" value="Glucocorticoid receptor-like (DNA-binding domain)"/>
    <property type="match status" value="1"/>
</dbReference>
<dbReference type="AlphaFoldDB" id="A0A1I7XBK7"/>
<accession>A0A1I7XBK7</accession>
<dbReference type="PROSITE" id="PS51030">
    <property type="entry name" value="NUCLEAR_REC_DBD_2"/>
    <property type="match status" value="1"/>
</dbReference>
<keyword evidence="5" id="KW-0805">Transcription regulation</keyword>
<name>A0A1I7XBK7_HETBA</name>
<dbReference type="PRINTS" id="PR00047">
    <property type="entry name" value="STROIDFINGER"/>
</dbReference>
<evidence type="ECO:0000313" key="12">
    <source>
        <dbReference type="WBParaSite" id="Hba_14902"/>
    </source>
</evidence>